<feature type="compositionally biased region" description="Acidic residues" evidence="1">
    <location>
        <begin position="39"/>
        <end position="49"/>
    </location>
</feature>
<keyword evidence="3" id="KW-1185">Reference proteome</keyword>
<protein>
    <submittedName>
        <fullName evidence="2">Uncharacterized protein</fullName>
    </submittedName>
</protein>
<sequence>MRKKAYEKPTMCVVQLQHQSQILTASDPDTLSGHAQGESETEDTWYDLE</sequence>
<evidence type="ECO:0000313" key="2">
    <source>
        <dbReference type="EMBL" id="SDG95438.1"/>
    </source>
</evidence>
<reference evidence="3" key="1">
    <citation type="submission" date="2016-10" db="EMBL/GenBank/DDBJ databases">
        <authorList>
            <person name="Varghese N."/>
            <person name="Submissions S."/>
        </authorList>
    </citation>
    <scope>NUCLEOTIDE SEQUENCE [LARGE SCALE GENOMIC DNA]</scope>
    <source>
        <strain evidence="3">BP1-148</strain>
    </source>
</reference>
<accession>A0A1G7YFY3</accession>
<dbReference type="AlphaFoldDB" id="A0A1G7YFY3"/>
<evidence type="ECO:0000313" key="3">
    <source>
        <dbReference type="Proteomes" id="UP000198779"/>
    </source>
</evidence>
<organism evidence="2 3">
    <name type="scientific">Prevotella communis</name>
    <dbReference type="NCBI Taxonomy" id="2913614"/>
    <lineage>
        <taxon>Bacteria</taxon>
        <taxon>Pseudomonadati</taxon>
        <taxon>Bacteroidota</taxon>
        <taxon>Bacteroidia</taxon>
        <taxon>Bacteroidales</taxon>
        <taxon>Prevotellaceae</taxon>
        <taxon>Prevotella</taxon>
    </lineage>
</organism>
<name>A0A1G7YFY3_9BACT</name>
<evidence type="ECO:0000256" key="1">
    <source>
        <dbReference type="SAM" id="MobiDB-lite"/>
    </source>
</evidence>
<proteinExistence type="predicted"/>
<gene>
    <name evidence="2" type="ORF">SAMN04487901_11372</name>
</gene>
<feature type="region of interest" description="Disordered" evidence="1">
    <location>
        <begin position="24"/>
        <end position="49"/>
    </location>
</feature>
<dbReference type="STRING" id="645274.SAMN04487901_11372"/>
<dbReference type="Proteomes" id="UP000198779">
    <property type="component" value="Unassembled WGS sequence"/>
</dbReference>
<dbReference type="EMBL" id="FNCQ01000013">
    <property type="protein sequence ID" value="SDG95438.1"/>
    <property type="molecule type" value="Genomic_DNA"/>
</dbReference>